<evidence type="ECO:0000313" key="6">
    <source>
        <dbReference type="EMBL" id="MFD0630090.1"/>
    </source>
</evidence>
<dbReference type="EMBL" id="JBHTGL010000013">
    <property type="protein sequence ID" value="MFD0630090.1"/>
    <property type="molecule type" value="Genomic_DNA"/>
</dbReference>
<feature type="region of interest" description="Disordered" evidence="1">
    <location>
        <begin position="62"/>
        <end position="107"/>
    </location>
</feature>
<evidence type="ECO:0000313" key="5">
    <source>
        <dbReference type="EMBL" id="MFD0630038.1"/>
    </source>
</evidence>
<feature type="chain" id="PRO_5045033404" evidence="2">
    <location>
        <begin position="24"/>
        <end position="107"/>
    </location>
</feature>
<organism evidence="5 7">
    <name type="scientific">Streptomyces sanglieri</name>
    <dbReference type="NCBI Taxonomy" id="193460"/>
    <lineage>
        <taxon>Bacteria</taxon>
        <taxon>Bacillati</taxon>
        <taxon>Actinomycetota</taxon>
        <taxon>Actinomycetes</taxon>
        <taxon>Kitasatosporales</taxon>
        <taxon>Streptomycetaceae</taxon>
        <taxon>Streptomyces</taxon>
    </lineage>
</organism>
<dbReference type="EMBL" id="JBHTGL010000012">
    <property type="protein sequence ID" value="MFD0630038.1"/>
    <property type="molecule type" value="Genomic_DNA"/>
</dbReference>
<dbReference type="InterPro" id="IPR059177">
    <property type="entry name" value="GH29D-like_dom"/>
</dbReference>
<name>A0ABW2XDY3_9ACTN</name>
<dbReference type="Proteomes" id="UP001596915">
    <property type="component" value="Unassembled WGS sequence"/>
</dbReference>
<keyword evidence="2" id="KW-0732">Signal</keyword>
<dbReference type="EMBL" id="JBHTGL010000008">
    <property type="protein sequence ID" value="MFD0623593.1"/>
    <property type="molecule type" value="Genomic_DNA"/>
</dbReference>
<dbReference type="Pfam" id="PF13290">
    <property type="entry name" value="CHB_HEX_C_1"/>
    <property type="match status" value="1"/>
</dbReference>
<feature type="region of interest" description="Disordered" evidence="1">
    <location>
        <begin position="19"/>
        <end position="41"/>
    </location>
</feature>
<feature type="domain" description="GH29D-like beta-sandwich" evidence="3">
    <location>
        <begin position="39"/>
        <end position="76"/>
    </location>
</feature>
<evidence type="ECO:0000313" key="7">
    <source>
        <dbReference type="Proteomes" id="UP001596915"/>
    </source>
</evidence>
<reference evidence="7" key="2">
    <citation type="journal article" date="2019" name="Int. J. Syst. Evol. Microbiol.">
        <title>The Global Catalogue of Microorganisms (GCM) 10K type strain sequencing project: providing services to taxonomists for standard genome sequencing and annotation.</title>
        <authorList>
            <consortium name="The Broad Institute Genomics Platform"/>
            <consortium name="The Broad Institute Genome Sequencing Center for Infectious Disease"/>
            <person name="Wu L."/>
            <person name="Ma J."/>
        </authorList>
    </citation>
    <scope>NUCLEOTIDE SEQUENCE [LARGE SCALE GENOMIC DNA]</scope>
    <source>
        <strain evidence="7">JCM 12607</strain>
    </source>
</reference>
<feature type="compositionally biased region" description="Low complexity" evidence="1">
    <location>
        <begin position="19"/>
        <end position="28"/>
    </location>
</feature>
<reference evidence="5" key="1">
    <citation type="journal article" date="2014" name="Int. J. Syst. Evol. Microbiol.">
        <title>Complete genome of a new Firmicutes species belonging to the dominant human colonic microbiota ('Ruminococcus bicirculans') reveals two chromosomes and a selective capacity to utilize plant glucans.</title>
        <authorList>
            <consortium name="NISC Comparative Sequencing Program"/>
            <person name="Wegmann U."/>
            <person name="Louis P."/>
            <person name="Goesmann A."/>
            <person name="Henrissat B."/>
            <person name="Duncan S.H."/>
            <person name="Flint H.J."/>
        </authorList>
    </citation>
    <scope>NUCLEOTIDE SEQUENCE</scope>
    <source>
        <strain evidence="5">JCM 12607</strain>
    </source>
</reference>
<gene>
    <name evidence="4" type="ORF">ACFQ2K_13220</name>
    <name evidence="5" type="ORF">ACFQ2K_53150</name>
    <name evidence="6" type="ORF">ACFQ2K_53485</name>
</gene>
<proteinExistence type="predicted"/>
<evidence type="ECO:0000256" key="2">
    <source>
        <dbReference type="SAM" id="SignalP"/>
    </source>
</evidence>
<evidence type="ECO:0000256" key="1">
    <source>
        <dbReference type="SAM" id="MobiDB-lite"/>
    </source>
</evidence>
<accession>A0ABW2XDY3</accession>
<evidence type="ECO:0000313" key="4">
    <source>
        <dbReference type="EMBL" id="MFD0623593.1"/>
    </source>
</evidence>
<sequence length="107" mass="10807">MRLTPLVIAATSVALVAPAAAQADSPGAHTPAAPGVSVPGGRYEHSVELKFRAERGTTVRYTLDGTTPTRDSRAYSPAARCGSIGTPMSPRSPSGASGAVSRCPTAT</sequence>
<evidence type="ECO:0000259" key="3">
    <source>
        <dbReference type="Pfam" id="PF13290"/>
    </source>
</evidence>
<protein>
    <submittedName>
        <fullName evidence="5">Chitobiase/beta-hexosaminidase C-terminal domain-containing protein</fullName>
    </submittedName>
</protein>
<keyword evidence="7" id="KW-1185">Reference proteome</keyword>
<reference evidence="5" key="3">
    <citation type="submission" date="2024-09" db="EMBL/GenBank/DDBJ databases">
        <authorList>
            <person name="Sun Q."/>
            <person name="Mori K."/>
        </authorList>
    </citation>
    <scope>NUCLEOTIDE SEQUENCE</scope>
    <source>
        <strain evidence="5">JCM 12607</strain>
    </source>
</reference>
<feature type="signal peptide" evidence="2">
    <location>
        <begin position="1"/>
        <end position="23"/>
    </location>
</feature>
<comment type="caution">
    <text evidence="5">The sequence shown here is derived from an EMBL/GenBank/DDBJ whole genome shotgun (WGS) entry which is preliminary data.</text>
</comment>